<accession>A0A084AJV2</accession>
<evidence type="ECO:0000313" key="3">
    <source>
        <dbReference type="Proteomes" id="UP000028045"/>
    </source>
</evidence>
<dbReference type="AlphaFoldDB" id="A0A084AJV2"/>
<keyword evidence="1" id="KW-0812">Transmembrane</keyword>
<feature type="transmembrane region" description="Helical" evidence="1">
    <location>
        <begin position="12"/>
        <end position="34"/>
    </location>
</feature>
<evidence type="ECO:0000256" key="1">
    <source>
        <dbReference type="SAM" id="Phobius"/>
    </source>
</evidence>
<protein>
    <submittedName>
        <fullName evidence="2">Uncharacterized protein</fullName>
    </submittedName>
</protein>
<keyword evidence="1" id="KW-1133">Transmembrane helix</keyword>
<dbReference type="OrthoDB" id="2550114at2759"/>
<proteinExistence type="predicted"/>
<dbReference type="PANTHER" id="PTHR39605:SF1">
    <property type="entry name" value="MAJOR FACILITATOR SUPERFAMILY (MFS) PROFILE DOMAIN-CONTAINING PROTEIN"/>
    <property type="match status" value="1"/>
</dbReference>
<gene>
    <name evidence="2" type="ORF">S7711_09242</name>
</gene>
<feature type="transmembrane region" description="Helical" evidence="1">
    <location>
        <begin position="116"/>
        <end position="138"/>
    </location>
</feature>
<keyword evidence="3" id="KW-1185">Reference proteome</keyword>
<dbReference type="Proteomes" id="UP000028045">
    <property type="component" value="Unassembled WGS sequence"/>
</dbReference>
<dbReference type="PANTHER" id="PTHR39605">
    <property type="entry name" value="MAJOR FACILITATOR SUPERFAMILY (MFS) PROFILE DOMAIN-CONTAINING PROTEIN"/>
    <property type="match status" value="1"/>
</dbReference>
<keyword evidence="1" id="KW-0472">Membrane</keyword>
<reference evidence="2 3" key="1">
    <citation type="journal article" date="2014" name="BMC Genomics">
        <title>Comparative genome sequencing reveals chemotype-specific gene clusters in the toxigenic black mold Stachybotrys.</title>
        <authorList>
            <person name="Semeiks J."/>
            <person name="Borek D."/>
            <person name="Otwinowski Z."/>
            <person name="Grishin N.V."/>
        </authorList>
    </citation>
    <scope>NUCLEOTIDE SEQUENCE [LARGE SCALE GENOMIC DNA]</scope>
    <source>
        <strain evidence="3">CBS 109288 / IBT 7711</strain>
    </source>
</reference>
<dbReference type="HOGENOM" id="CLU_103432_0_0_1"/>
<evidence type="ECO:0000313" key="2">
    <source>
        <dbReference type="EMBL" id="KEY65581.1"/>
    </source>
</evidence>
<organism evidence="2 3">
    <name type="scientific">Stachybotrys chartarum (strain CBS 109288 / IBT 7711)</name>
    <name type="common">Toxic black mold</name>
    <name type="synonym">Stilbospora chartarum</name>
    <dbReference type="NCBI Taxonomy" id="1280523"/>
    <lineage>
        <taxon>Eukaryota</taxon>
        <taxon>Fungi</taxon>
        <taxon>Dikarya</taxon>
        <taxon>Ascomycota</taxon>
        <taxon>Pezizomycotina</taxon>
        <taxon>Sordariomycetes</taxon>
        <taxon>Hypocreomycetidae</taxon>
        <taxon>Hypocreales</taxon>
        <taxon>Stachybotryaceae</taxon>
        <taxon>Stachybotrys</taxon>
    </lineage>
</organism>
<feature type="transmembrane region" description="Helical" evidence="1">
    <location>
        <begin position="46"/>
        <end position="69"/>
    </location>
</feature>
<sequence>MDAVASYSFANLAWLGGQAVPLIIWPSFIGSLLRSETESASVLETYFARSLGLALLSLGLVVMLLSGVIPLTSAADDPATGISPYANAALTISMLHHASAGFYCYARYSWTGQTGFLLGCLGSSVLATLAMYCVMFAGDGAMTSRHHKFDQSTSGFPFKNSQSYRAKKKAL</sequence>
<dbReference type="EMBL" id="KL648695">
    <property type="protein sequence ID" value="KEY65581.1"/>
    <property type="molecule type" value="Genomic_DNA"/>
</dbReference>
<name>A0A084AJV2_STACB</name>